<dbReference type="Proteomes" id="UP001476583">
    <property type="component" value="Chromosome"/>
</dbReference>
<dbReference type="Pfam" id="PF13434">
    <property type="entry name" value="Lys_Orn_oxgnase"/>
    <property type="match status" value="1"/>
</dbReference>
<comment type="pathway">
    <text evidence="2">Siderophore biosynthesis.</text>
</comment>
<dbReference type="InterPro" id="IPR031043">
    <property type="entry name" value="Histamin_N_OH"/>
</dbReference>
<keyword evidence="5" id="KW-0274">FAD</keyword>
<accession>A0ABZ2RHU2</accession>
<protein>
    <submittedName>
        <fullName evidence="8">Histamine N-monooxygenase</fullName>
    </submittedName>
</protein>
<keyword evidence="7" id="KW-0560">Oxidoreductase</keyword>
<dbReference type="SUPFAM" id="SSF51905">
    <property type="entry name" value="FAD/NAD(P)-binding domain"/>
    <property type="match status" value="1"/>
</dbReference>
<evidence type="ECO:0000256" key="6">
    <source>
        <dbReference type="ARBA" id="ARBA00022857"/>
    </source>
</evidence>
<evidence type="ECO:0000313" key="9">
    <source>
        <dbReference type="Proteomes" id="UP001476583"/>
    </source>
</evidence>
<comment type="similarity">
    <text evidence="3">Belongs to the lysine N(6)-hydroxylase/L-ornithine N(5)-oxygenase family.</text>
</comment>
<evidence type="ECO:0000256" key="1">
    <source>
        <dbReference type="ARBA" id="ARBA00001974"/>
    </source>
</evidence>
<evidence type="ECO:0000256" key="3">
    <source>
        <dbReference type="ARBA" id="ARBA00007588"/>
    </source>
</evidence>
<evidence type="ECO:0000256" key="7">
    <source>
        <dbReference type="ARBA" id="ARBA00023002"/>
    </source>
</evidence>
<evidence type="ECO:0000313" key="8">
    <source>
        <dbReference type="EMBL" id="WXL25990.1"/>
    </source>
</evidence>
<dbReference type="InterPro" id="IPR025700">
    <property type="entry name" value="Lys/Orn_oxygenase"/>
</dbReference>
<dbReference type="PANTHER" id="PTHR42802">
    <property type="entry name" value="MONOOXYGENASE"/>
    <property type="match status" value="1"/>
</dbReference>
<dbReference type="EMBL" id="CP148074">
    <property type="protein sequence ID" value="WXL25990.1"/>
    <property type="molecule type" value="Genomic_DNA"/>
</dbReference>
<keyword evidence="4" id="KW-0285">Flavoprotein</keyword>
<proteinExistence type="inferred from homology"/>
<name>A0ABZ2RHU2_ECTME</name>
<sequence>MNQPTVDIAGVGVGPFNLGLSALLSRHADIKAVFLERRPEFHWHEGLLLPGTTLQVPFLADLVTMADPTHPLSYLNYLHHHDRLYQFCYYDTFMVPRREYDHYCRWAVEQLPACHFGEEVTDVEYDAGGARFLIRSQSVSGLTREYSSRDLVVGVGTVPKLPAWATVRTQAPILHAAQFAHHRQQLAQCKRVVVVGSGQSAAECVLSLLNELTPERVDAGASLVWITRAVGFHPMEFSKLGQECFTPAYMDYFHSIPRERRREIVAGQGLLYKGISFSTIADVFDQMYERSIGGRDPGLTLLSNCEVERMQSVSEQGPLRLGFRHRELDQYGELEAYAVVAATGYEHVWPAWLERFKGSLLEVDDHGDFIVDEHFCARRCDGGAGRIFVQNAEIFQHGVGSPDLCVAAIRNINIINQLLGRDHYRIPKQSSFQRYGMPLS</sequence>
<comment type="cofactor">
    <cofactor evidence="1">
        <name>FAD</name>
        <dbReference type="ChEBI" id="CHEBI:57692"/>
    </cofactor>
</comment>
<dbReference type="NCBIfam" id="TIGR04439">
    <property type="entry name" value="histamin_N_OH"/>
    <property type="match status" value="1"/>
</dbReference>
<evidence type="ECO:0000256" key="4">
    <source>
        <dbReference type="ARBA" id="ARBA00022630"/>
    </source>
</evidence>
<keyword evidence="6" id="KW-0521">NADP</keyword>
<keyword evidence="9" id="KW-1185">Reference proteome</keyword>
<dbReference type="Gene3D" id="3.50.50.60">
    <property type="entry name" value="FAD/NAD(P)-binding domain"/>
    <property type="match status" value="1"/>
</dbReference>
<reference evidence="8 9" key="1">
    <citation type="submission" date="2024-03" db="EMBL/GenBank/DDBJ databases">
        <title>Complete genome of BD2.</title>
        <authorList>
            <person name="Cao G."/>
        </authorList>
    </citation>
    <scope>NUCLEOTIDE SEQUENCE [LARGE SCALE GENOMIC DNA]</scope>
    <source>
        <strain evidence="8 9">BD2</strain>
    </source>
</reference>
<dbReference type="InterPro" id="IPR036188">
    <property type="entry name" value="FAD/NAD-bd_sf"/>
</dbReference>
<evidence type="ECO:0000256" key="2">
    <source>
        <dbReference type="ARBA" id="ARBA00004924"/>
    </source>
</evidence>
<organism evidence="8 9">
    <name type="scientific">Ectopseudomonas mendocina</name>
    <name type="common">Pseudomonas mendocina</name>
    <dbReference type="NCBI Taxonomy" id="300"/>
    <lineage>
        <taxon>Bacteria</taxon>
        <taxon>Pseudomonadati</taxon>
        <taxon>Pseudomonadota</taxon>
        <taxon>Gammaproteobacteria</taxon>
        <taxon>Pseudomonadales</taxon>
        <taxon>Pseudomonadaceae</taxon>
        <taxon>Ectopseudomonas</taxon>
    </lineage>
</organism>
<gene>
    <name evidence="8" type="primary">basC</name>
    <name evidence="8" type="ORF">WG219_00410</name>
</gene>
<dbReference type="PANTHER" id="PTHR42802:SF1">
    <property type="entry name" value="L-ORNITHINE N(5)-MONOOXYGENASE"/>
    <property type="match status" value="1"/>
</dbReference>
<evidence type="ECO:0000256" key="5">
    <source>
        <dbReference type="ARBA" id="ARBA00022827"/>
    </source>
</evidence>